<dbReference type="InterPro" id="IPR031629">
    <property type="entry name" value="DpaA_N"/>
</dbReference>
<reference evidence="3 4" key="1">
    <citation type="submission" date="2016-10" db="EMBL/GenBank/DDBJ databases">
        <authorList>
            <person name="de Groot N.N."/>
        </authorList>
    </citation>
    <scope>NUCLEOTIDE SEQUENCE [LARGE SCALE GENOMIC DNA]</scope>
    <source>
        <strain evidence="3 4">KH2T6</strain>
    </source>
</reference>
<dbReference type="EMBL" id="FOAT01000015">
    <property type="protein sequence ID" value="SEL22640.1"/>
    <property type="molecule type" value="Genomic_DNA"/>
</dbReference>
<accession>A0A1H7NGH4</accession>
<dbReference type="Pfam" id="PF01262">
    <property type="entry name" value="AlaDh_PNT_C"/>
    <property type="match status" value="1"/>
</dbReference>
<proteinExistence type="predicted"/>
<evidence type="ECO:0000259" key="1">
    <source>
        <dbReference type="Pfam" id="PF01262"/>
    </source>
</evidence>
<protein>
    <submittedName>
        <fullName evidence="3">Dipicolinate synthase subunit A</fullName>
    </submittedName>
</protein>
<name>A0A1H7NGH4_RUMAL</name>
<dbReference type="RefSeq" id="WP_074834947.1">
    <property type="nucleotide sequence ID" value="NZ_FOAT01000015.1"/>
</dbReference>
<sequence>MEKAVFLCAGGDLRQVYMCEELCTFGKVYALGIDGAEETEKLISFEDMPEMADVLVLPLLSGGDSIDIGGEKISLEKLASQVKSGGLVLGGRISAKQENLFSQMGLQVEDYFKRESLAVKNSIPTAEGALMIAMGNSADTVFSSKVLIIGFGRTGKCCGWLFKAAGAKCSVTARRPEVLAQVWSEGFDSFPMTELAENIGRFDTIINTVPAMVLTEDILASVKTGCTVIDLASKPGGTDFAAAKRLEINAIHALALPGKAAPAAAGRIIAESIREITDERGITNCRQKTD</sequence>
<dbReference type="AlphaFoldDB" id="A0A1H7NGH4"/>
<dbReference type="InterPro" id="IPR007698">
    <property type="entry name" value="AlaDH/PNT_NAD(H)-bd"/>
</dbReference>
<feature type="domain" description="Dipicolinate synthase subunit A N-terminal" evidence="2">
    <location>
        <begin position="9"/>
        <end position="111"/>
    </location>
</feature>
<evidence type="ECO:0000313" key="3">
    <source>
        <dbReference type="EMBL" id="SEL22640.1"/>
    </source>
</evidence>
<dbReference type="InterPro" id="IPR036291">
    <property type="entry name" value="NAD(P)-bd_dom_sf"/>
</dbReference>
<feature type="domain" description="Alanine dehydrogenase/pyridine nucleotide transhydrogenase NAD(H)-binding" evidence="1">
    <location>
        <begin position="124"/>
        <end position="238"/>
    </location>
</feature>
<dbReference type="Gene3D" id="3.40.50.720">
    <property type="entry name" value="NAD(P)-binding Rossmann-like Domain"/>
    <property type="match status" value="1"/>
</dbReference>
<dbReference type="Proteomes" id="UP000186015">
    <property type="component" value="Unassembled WGS sequence"/>
</dbReference>
<organism evidence="3 4">
    <name type="scientific">Ruminococcus albus</name>
    <dbReference type="NCBI Taxonomy" id="1264"/>
    <lineage>
        <taxon>Bacteria</taxon>
        <taxon>Bacillati</taxon>
        <taxon>Bacillota</taxon>
        <taxon>Clostridia</taxon>
        <taxon>Eubacteriales</taxon>
        <taxon>Oscillospiraceae</taxon>
        <taxon>Ruminococcus</taxon>
    </lineage>
</organism>
<dbReference type="OrthoDB" id="8840764at2"/>
<dbReference type="SUPFAM" id="SSF51735">
    <property type="entry name" value="NAD(P)-binding Rossmann-fold domains"/>
    <property type="match status" value="1"/>
</dbReference>
<dbReference type="Pfam" id="PF16924">
    <property type="entry name" value="DpaA_N"/>
    <property type="match status" value="1"/>
</dbReference>
<gene>
    <name evidence="3" type="ORF">SAMN05216469_11540</name>
</gene>
<evidence type="ECO:0000313" key="4">
    <source>
        <dbReference type="Proteomes" id="UP000186015"/>
    </source>
</evidence>
<evidence type="ECO:0000259" key="2">
    <source>
        <dbReference type="Pfam" id="PF16924"/>
    </source>
</evidence>